<protein>
    <submittedName>
        <fullName evidence="1">Uncharacterized protein</fullName>
    </submittedName>
</protein>
<dbReference type="InterPro" id="IPR036770">
    <property type="entry name" value="Ankyrin_rpt-contain_sf"/>
</dbReference>
<dbReference type="InterPro" id="IPR032675">
    <property type="entry name" value="LRR_dom_sf"/>
</dbReference>
<keyword evidence="2" id="KW-1185">Reference proteome</keyword>
<gene>
    <name evidence="1" type="ORF">M9Y10_043072</name>
</gene>
<sequence>MNNVDMKSSLWIYAVHSRNPDLIHLLEEYKIQPPNDSYFKCLKESMKCHHNEFVDYIQNNLIDSNLILQSNNSYKNNIFSYSVHYHNYAYLLTNLKRRFAFNYLCKYNYIDLVKYFIKSKEIDINYKIKAANYESPLKLAAKKNNMEIVNLLLSQPNCSIGANSFQKSYAFHECKNLTSITIPTSVKWIGSHAFGKCISLKEIELPSSMTSVGSFTFSGCSSLTQITIPSSIKAIDSYAFCGCSSLTRITLPSTINTFESHIFSGCSSLQEITIPQTVNSIEPFTFDGCKSLKQISLPSSVTRIGIGAFRNCSSLKEIALPSSITKIEGSSFCGCISLETVNVPDSVIELGSNSFRECKSLKENGMS</sequence>
<dbReference type="SMART" id="SM00248">
    <property type="entry name" value="ANK"/>
    <property type="match status" value="3"/>
</dbReference>
<dbReference type="Gene3D" id="3.40.50.12480">
    <property type="match status" value="1"/>
</dbReference>
<comment type="caution">
    <text evidence="1">The sequence shown here is derived from an EMBL/GenBank/DDBJ whole genome shotgun (WGS) entry which is preliminary data.</text>
</comment>
<reference evidence="1 2" key="1">
    <citation type="submission" date="2024-04" db="EMBL/GenBank/DDBJ databases">
        <title>Tritrichomonas musculus Genome.</title>
        <authorList>
            <person name="Alves-Ferreira E."/>
            <person name="Grigg M."/>
            <person name="Lorenzi H."/>
            <person name="Galac M."/>
        </authorList>
    </citation>
    <scope>NUCLEOTIDE SEQUENCE [LARGE SCALE GENOMIC DNA]</scope>
    <source>
        <strain evidence="1 2">EAF2021</strain>
    </source>
</reference>
<dbReference type="InterPro" id="IPR053139">
    <property type="entry name" value="Surface_bspA-like"/>
</dbReference>
<proteinExistence type="predicted"/>
<dbReference type="InterPro" id="IPR002110">
    <property type="entry name" value="Ankyrin_rpt"/>
</dbReference>
<dbReference type="EMBL" id="JAPFFF010000008">
    <property type="protein sequence ID" value="KAK8883970.1"/>
    <property type="molecule type" value="Genomic_DNA"/>
</dbReference>
<dbReference type="Pfam" id="PF13306">
    <property type="entry name" value="LRR_5"/>
    <property type="match status" value="1"/>
</dbReference>
<dbReference type="Gene3D" id="1.25.40.20">
    <property type="entry name" value="Ankyrin repeat-containing domain"/>
    <property type="match status" value="1"/>
</dbReference>
<dbReference type="SUPFAM" id="SSF52058">
    <property type="entry name" value="L domain-like"/>
    <property type="match status" value="1"/>
</dbReference>
<dbReference type="Gene3D" id="3.80.10.10">
    <property type="entry name" value="Ribonuclease Inhibitor"/>
    <property type="match status" value="2"/>
</dbReference>
<organism evidence="1 2">
    <name type="scientific">Tritrichomonas musculus</name>
    <dbReference type="NCBI Taxonomy" id="1915356"/>
    <lineage>
        <taxon>Eukaryota</taxon>
        <taxon>Metamonada</taxon>
        <taxon>Parabasalia</taxon>
        <taxon>Tritrichomonadida</taxon>
        <taxon>Tritrichomonadidae</taxon>
        <taxon>Tritrichomonas</taxon>
    </lineage>
</organism>
<accession>A0ABR2K1L1</accession>
<dbReference type="Pfam" id="PF12796">
    <property type="entry name" value="Ank_2"/>
    <property type="match status" value="1"/>
</dbReference>
<dbReference type="PANTHER" id="PTHR45661">
    <property type="entry name" value="SURFACE ANTIGEN"/>
    <property type="match status" value="1"/>
</dbReference>
<dbReference type="SUPFAM" id="SSF48403">
    <property type="entry name" value="Ankyrin repeat"/>
    <property type="match status" value="1"/>
</dbReference>
<name>A0ABR2K1L1_9EUKA</name>
<dbReference type="PANTHER" id="PTHR45661:SF3">
    <property type="entry name" value="IG-LIKE DOMAIN-CONTAINING PROTEIN"/>
    <property type="match status" value="1"/>
</dbReference>
<evidence type="ECO:0000313" key="1">
    <source>
        <dbReference type="EMBL" id="KAK8883970.1"/>
    </source>
</evidence>
<dbReference type="Proteomes" id="UP001470230">
    <property type="component" value="Unassembled WGS sequence"/>
</dbReference>
<evidence type="ECO:0000313" key="2">
    <source>
        <dbReference type="Proteomes" id="UP001470230"/>
    </source>
</evidence>
<dbReference type="InterPro" id="IPR026906">
    <property type="entry name" value="LRR_5"/>
</dbReference>